<evidence type="ECO:0000313" key="1">
    <source>
        <dbReference type="EMBL" id="GAA5084093.1"/>
    </source>
</evidence>
<organism evidence="1 2">
    <name type="scientific">Chryseobacterium ginsengisoli</name>
    <dbReference type="NCBI Taxonomy" id="363853"/>
    <lineage>
        <taxon>Bacteria</taxon>
        <taxon>Pseudomonadati</taxon>
        <taxon>Bacteroidota</taxon>
        <taxon>Flavobacteriia</taxon>
        <taxon>Flavobacteriales</taxon>
        <taxon>Weeksellaceae</taxon>
        <taxon>Chryseobacterium group</taxon>
        <taxon>Chryseobacterium</taxon>
    </lineage>
</organism>
<gene>
    <name evidence="1" type="ORF">GCM10023210_03490</name>
</gene>
<dbReference type="RefSeq" id="WP_345199912.1">
    <property type="nucleotide sequence ID" value="NZ_BAABHX010000001.1"/>
</dbReference>
<evidence type="ECO:0000313" key="2">
    <source>
        <dbReference type="Proteomes" id="UP001500353"/>
    </source>
</evidence>
<protein>
    <recommendedName>
        <fullName evidence="3">Lipoprotein</fullName>
    </recommendedName>
</protein>
<sequence length="365" mass="43620">MGMQLNNIINIIIFLCLLVSCKQKAQDKILIKQDIERKQLQIDFFDQKYNNETFSMLIDESTISEHPILSYLNCEDEGYFSIHFVPKSDSLMQFWKKGFFKNYDFNNFDLEKDNEYIRKKLKSHFNNYNIFSYQIEKKYLDSNNGCTIESVFLKNESSAKIYLYDEESKKWEFLKTIKSKILPPYVDNNYFIQNFPQLFRSNKEYILPKNYFKLDSTQINLEKDKYEILILENNKKKDQKNFQHNSNPIEILRKTEKGYIEKAKNNKLIFAYNDNCPADGFQRIVSKNNYFTIEQTYCKDFLFVQSYTTFKINVDGSILLHKYGEEYTDRSNPDKNIKSIVKTSNDFGVIKFENITQEFLLQLIK</sequence>
<keyword evidence="2" id="KW-1185">Reference proteome</keyword>
<evidence type="ECO:0008006" key="3">
    <source>
        <dbReference type="Google" id="ProtNLM"/>
    </source>
</evidence>
<accession>A0ABP9LUP1</accession>
<proteinExistence type="predicted"/>
<dbReference type="Proteomes" id="UP001500353">
    <property type="component" value="Unassembled WGS sequence"/>
</dbReference>
<name>A0ABP9LUP1_9FLAO</name>
<dbReference type="EMBL" id="BAABHX010000001">
    <property type="protein sequence ID" value="GAA5084093.1"/>
    <property type="molecule type" value="Genomic_DNA"/>
</dbReference>
<comment type="caution">
    <text evidence="1">The sequence shown here is derived from an EMBL/GenBank/DDBJ whole genome shotgun (WGS) entry which is preliminary data.</text>
</comment>
<reference evidence="2" key="1">
    <citation type="journal article" date="2019" name="Int. J. Syst. Evol. Microbiol.">
        <title>The Global Catalogue of Microorganisms (GCM) 10K type strain sequencing project: providing services to taxonomists for standard genome sequencing and annotation.</title>
        <authorList>
            <consortium name="The Broad Institute Genomics Platform"/>
            <consortium name="The Broad Institute Genome Sequencing Center for Infectious Disease"/>
            <person name="Wu L."/>
            <person name="Ma J."/>
        </authorList>
    </citation>
    <scope>NUCLEOTIDE SEQUENCE [LARGE SCALE GENOMIC DNA]</scope>
    <source>
        <strain evidence="2">JCM 18019</strain>
    </source>
</reference>